<dbReference type="STRING" id="1578165.BKG68_08555"/>
<accession>A0A1S4VWF0</accession>
<dbReference type="EMBL" id="MVII01000030">
    <property type="protein sequence ID" value="ORB51637.1"/>
    <property type="molecule type" value="Genomic_DNA"/>
</dbReference>
<dbReference type="KEGG" id="msao:MYCSP_13595"/>
<protein>
    <submittedName>
        <fullName evidence="1">Uncharacterized protein</fullName>
    </submittedName>
</protein>
<sequence length="107" mass="11571">MAEQVSSTCVAGYLIRAYPSVHCLEGHPGAEFSLHIRESERCTMSEIPEIGRFQISSCGTDATSTIAVLDTATGQVWVRQIFNGVGGDKALLKPENLGKPLWALPPR</sequence>
<evidence type="ECO:0000313" key="1">
    <source>
        <dbReference type="EMBL" id="ORB51637.1"/>
    </source>
</evidence>
<dbReference type="AlphaFoldDB" id="A0A1S4VWF0"/>
<comment type="caution">
    <text evidence="1">The sequence shown here is derived from an EMBL/GenBank/DDBJ whole genome shotgun (WGS) entry which is preliminary data.</text>
</comment>
<evidence type="ECO:0000313" key="2">
    <source>
        <dbReference type="Proteomes" id="UP000192434"/>
    </source>
</evidence>
<organism evidence="1 2">
    <name type="scientific">Mycobacteroides saopaulense</name>
    <dbReference type="NCBI Taxonomy" id="1578165"/>
    <lineage>
        <taxon>Bacteria</taxon>
        <taxon>Bacillati</taxon>
        <taxon>Actinomycetota</taxon>
        <taxon>Actinomycetes</taxon>
        <taxon>Mycobacteriales</taxon>
        <taxon>Mycobacteriaceae</taxon>
        <taxon>Mycobacteroides</taxon>
    </lineage>
</organism>
<proteinExistence type="predicted"/>
<gene>
    <name evidence="1" type="ORF">BST43_20265</name>
</gene>
<dbReference type="Proteomes" id="UP000192434">
    <property type="component" value="Unassembled WGS sequence"/>
</dbReference>
<reference evidence="1 2" key="1">
    <citation type="submission" date="2016-12" db="EMBL/GenBank/DDBJ databases">
        <title>The new phylogeny of genus Mycobacterium.</title>
        <authorList>
            <person name="Tortoli E."/>
            <person name="Trovato A."/>
            <person name="Cirillo D.M."/>
        </authorList>
    </citation>
    <scope>NUCLEOTIDE SEQUENCE [LARGE SCALE GENOMIC DNA]</scope>
    <source>
        <strain evidence="1 2">CCUG 66554</strain>
    </source>
</reference>
<name>A0A1S4VWF0_9MYCO</name>